<dbReference type="SUPFAM" id="SSF54909">
    <property type="entry name" value="Dimeric alpha+beta barrel"/>
    <property type="match status" value="1"/>
</dbReference>
<dbReference type="RefSeq" id="WP_241042623.1">
    <property type="nucleotide sequence ID" value="NZ_BAAAJF010000012.1"/>
</dbReference>
<dbReference type="EMBL" id="JAKXMK010000050">
    <property type="protein sequence ID" value="MCH6171816.1"/>
    <property type="molecule type" value="Genomic_DNA"/>
</dbReference>
<feature type="domain" description="ABM" evidence="1">
    <location>
        <begin position="5"/>
        <end position="94"/>
    </location>
</feature>
<proteinExistence type="predicted"/>
<reference evidence="2 3" key="1">
    <citation type="submission" date="2022-03" db="EMBL/GenBank/DDBJ databases">
        <title>Pseudonocardia alaer sp. nov., a novel actinomycete isolated from reed forest soil.</title>
        <authorList>
            <person name="Wang L."/>
        </authorList>
    </citation>
    <scope>NUCLEOTIDE SEQUENCE [LARGE SCALE GENOMIC DNA]</scope>
    <source>
        <strain evidence="2 3">Y-16303</strain>
    </source>
</reference>
<dbReference type="Gene3D" id="3.30.70.100">
    <property type="match status" value="1"/>
</dbReference>
<dbReference type="PROSITE" id="PS51725">
    <property type="entry name" value="ABM"/>
    <property type="match status" value="1"/>
</dbReference>
<evidence type="ECO:0000313" key="2">
    <source>
        <dbReference type="EMBL" id="MCH6171816.1"/>
    </source>
</evidence>
<dbReference type="GO" id="GO:0004497">
    <property type="term" value="F:monooxygenase activity"/>
    <property type="evidence" value="ECO:0007669"/>
    <property type="project" value="UniProtKB-KW"/>
</dbReference>
<keyword evidence="3" id="KW-1185">Reference proteome</keyword>
<dbReference type="InterPro" id="IPR011008">
    <property type="entry name" value="Dimeric_a/b-barrel"/>
</dbReference>
<gene>
    <name evidence="2" type="ORF">MMF94_39540</name>
</gene>
<keyword evidence="2" id="KW-0503">Monooxygenase</keyword>
<sequence>MRKPFAMHVTLFIRPECREEYREALDKVIDQARARPECRYLYVYETVDDPDTIQLVESWSDWDTFQNEILGLDFYREYAAASESMYAAPRKVVLLTPLHGSEWR</sequence>
<keyword evidence="2" id="KW-0560">Oxidoreductase</keyword>
<evidence type="ECO:0000313" key="3">
    <source>
        <dbReference type="Proteomes" id="UP001299970"/>
    </source>
</evidence>
<evidence type="ECO:0000259" key="1">
    <source>
        <dbReference type="PROSITE" id="PS51725"/>
    </source>
</evidence>
<protein>
    <submittedName>
        <fullName evidence="2">Antibiotic biosynthesis monooxygenase</fullName>
    </submittedName>
</protein>
<dbReference type="Proteomes" id="UP001299970">
    <property type="component" value="Unassembled WGS sequence"/>
</dbReference>
<organism evidence="2 3">
    <name type="scientific">Pseudonocardia alaniniphila</name>
    <dbReference type="NCBI Taxonomy" id="75291"/>
    <lineage>
        <taxon>Bacteria</taxon>
        <taxon>Bacillati</taxon>
        <taxon>Actinomycetota</taxon>
        <taxon>Actinomycetes</taxon>
        <taxon>Pseudonocardiales</taxon>
        <taxon>Pseudonocardiaceae</taxon>
        <taxon>Pseudonocardia</taxon>
    </lineage>
</organism>
<comment type="caution">
    <text evidence="2">The sequence shown here is derived from an EMBL/GenBank/DDBJ whole genome shotgun (WGS) entry which is preliminary data.</text>
</comment>
<name>A0ABS9TUB7_9PSEU</name>
<dbReference type="InterPro" id="IPR007138">
    <property type="entry name" value="ABM_dom"/>
</dbReference>
<accession>A0ABS9TUB7</accession>
<dbReference type="Pfam" id="PF03992">
    <property type="entry name" value="ABM"/>
    <property type="match status" value="1"/>
</dbReference>